<gene>
    <name evidence="4" type="ORF">D2V17_13730</name>
</gene>
<keyword evidence="2" id="KW-0812">Transmembrane</keyword>
<keyword evidence="1" id="KW-0175">Coiled coil</keyword>
<evidence type="ECO:0000259" key="3">
    <source>
        <dbReference type="Pfam" id="PF02470"/>
    </source>
</evidence>
<reference evidence="4 5" key="1">
    <citation type="submission" date="2018-08" db="EMBL/GenBank/DDBJ databases">
        <title>Erythrobacter zhengii sp.nov., a bacterium isolated from deep-sea sediment.</title>
        <authorList>
            <person name="Fang C."/>
            <person name="Wu Y.-H."/>
            <person name="Sun C."/>
            <person name="Wang H."/>
            <person name="Cheng H."/>
            <person name="Meng F.-X."/>
            <person name="Wang C.-S."/>
            <person name="Xu X.-W."/>
        </authorList>
    </citation>
    <scope>NUCLEOTIDE SEQUENCE [LARGE SCALE GENOMIC DNA]</scope>
    <source>
        <strain evidence="4 5">CCTCC AB 2015396</strain>
    </source>
</reference>
<organism evidence="4 5">
    <name type="scientific">Aurantiacibacter xanthus</name>
    <dbReference type="NCBI Taxonomy" id="1784712"/>
    <lineage>
        <taxon>Bacteria</taxon>
        <taxon>Pseudomonadati</taxon>
        <taxon>Pseudomonadota</taxon>
        <taxon>Alphaproteobacteria</taxon>
        <taxon>Sphingomonadales</taxon>
        <taxon>Erythrobacteraceae</taxon>
        <taxon>Aurantiacibacter</taxon>
    </lineage>
</organism>
<evidence type="ECO:0000256" key="1">
    <source>
        <dbReference type="SAM" id="Coils"/>
    </source>
</evidence>
<evidence type="ECO:0000256" key="2">
    <source>
        <dbReference type="SAM" id="Phobius"/>
    </source>
</evidence>
<dbReference type="OrthoDB" id="9808689at2"/>
<evidence type="ECO:0000313" key="4">
    <source>
        <dbReference type="EMBL" id="RIV83248.1"/>
    </source>
</evidence>
<dbReference type="PANTHER" id="PTHR36698:SF2">
    <property type="entry name" value="MCE_MLAD DOMAIN-CONTAINING PROTEIN"/>
    <property type="match status" value="1"/>
</dbReference>
<dbReference type="EMBL" id="QXFM01000113">
    <property type="protein sequence ID" value="RIV83248.1"/>
    <property type="molecule type" value="Genomic_DNA"/>
</dbReference>
<name>A0A3A1P685_9SPHN</name>
<comment type="caution">
    <text evidence="4">The sequence shown here is derived from an EMBL/GenBank/DDBJ whole genome shotgun (WGS) entry which is preliminary data.</text>
</comment>
<keyword evidence="5" id="KW-1185">Reference proteome</keyword>
<dbReference type="Proteomes" id="UP000265366">
    <property type="component" value="Unassembled WGS sequence"/>
</dbReference>
<keyword evidence="2" id="KW-0472">Membrane</keyword>
<dbReference type="RefSeq" id="WP_119593367.1">
    <property type="nucleotide sequence ID" value="NZ_QXFM01000113.1"/>
</dbReference>
<keyword evidence="2" id="KW-1133">Transmembrane helix</keyword>
<feature type="domain" description="Mce/MlaD" evidence="3">
    <location>
        <begin position="37"/>
        <end position="113"/>
    </location>
</feature>
<dbReference type="PANTHER" id="PTHR36698">
    <property type="entry name" value="BLL5892 PROTEIN"/>
    <property type="match status" value="1"/>
</dbReference>
<dbReference type="Pfam" id="PF02470">
    <property type="entry name" value="MlaD"/>
    <property type="match status" value="1"/>
</dbReference>
<dbReference type="AlphaFoldDB" id="A0A3A1P685"/>
<protein>
    <submittedName>
        <fullName evidence="4">MCE family protein</fullName>
    </submittedName>
</protein>
<feature type="transmembrane region" description="Helical" evidence="2">
    <location>
        <begin position="6"/>
        <end position="29"/>
    </location>
</feature>
<feature type="coiled-coil region" evidence="1">
    <location>
        <begin position="236"/>
        <end position="299"/>
    </location>
</feature>
<proteinExistence type="predicted"/>
<sequence>METRANHVWVGIVTLLLLAAAAIFFVWLARLDQQNNKEYDIFFGQSVGGVAKGSVVTYSGVPVGQVADISIWDKDPEFVKVRINVQGQTPILVGTTATVSASFTGVSNISLDGGRSNQPPISCQTTDCPEGVPVIPPAPGALGEILTSAPLLLERLATLTDRLSRVLDDDNQESIAGILKNTNQISANLAQTAPEVQVAMRELQGTLAQSTRTLAAFEGTLNTANGMLGREGEALAAELRTTLRSAKGAADQLQATLADVEPVTTQLQRDTLPAASATLQDMRRTSETLRNLTERLETNGAGALVGGTKLPDYEP</sequence>
<dbReference type="InterPro" id="IPR003399">
    <property type="entry name" value="Mce/MlaD"/>
</dbReference>
<evidence type="ECO:0000313" key="5">
    <source>
        <dbReference type="Proteomes" id="UP000265366"/>
    </source>
</evidence>
<accession>A0A3A1P685</accession>